<keyword evidence="7 17" id="KW-0769">Symport</keyword>
<keyword evidence="21" id="KW-1185">Reference proteome</keyword>
<evidence type="ECO:0000256" key="5">
    <source>
        <dbReference type="ARBA" id="ARBA00022692"/>
    </source>
</evidence>
<feature type="transmembrane region" description="Helical" evidence="17">
    <location>
        <begin position="437"/>
        <end position="456"/>
    </location>
</feature>
<evidence type="ECO:0000256" key="7">
    <source>
        <dbReference type="ARBA" id="ARBA00022847"/>
    </source>
</evidence>
<comment type="catalytic activity">
    <reaction evidence="15">
        <text>K(+)(in) + L-aspartate(out) + 3 Na(+)(out) + H(+)(out) = K(+)(out) + L-aspartate(in) + 3 Na(+)(in) + H(+)(in)</text>
        <dbReference type="Rhea" id="RHEA:70851"/>
        <dbReference type="ChEBI" id="CHEBI:15378"/>
        <dbReference type="ChEBI" id="CHEBI:29101"/>
        <dbReference type="ChEBI" id="CHEBI:29103"/>
        <dbReference type="ChEBI" id="CHEBI:29991"/>
    </reaction>
</comment>
<keyword evidence="12 17" id="KW-0472">Membrane</keyword>
<dbReference type="Pfam" id="PF23344">
    <property type="entry name" value="ZP-N"/>
    <property type="match status" value="1"/>
</dbReference>
<dbReference type="AlphaFoldDB" id="A0A5A9N518"/>
<dbReference type="InterPro" id="IPR018107">
    <property type="entry name" value="Na-dicarboxylate_symporter_CS"/>
</dbReference>
<dbReference type="GO" id="GO:0046872">
    <property type="term" value="F:metal ion binding"/>
    <property type="evidence" value="ECO:0007669"/>
    <property type="project" value="UniProtKB-KW"/>
</dbReference>
<accession>A0A5A9N518</accession>
<evidence type="ECO:0000256" key="16">
    <source>
        <dbReference type="ARBA" id="ARBA00049118"/>
    </source>
</evidence>
<dbReference type="PROSITE" id="PS00714">
    <property type="entry name" value="NA_DICARBOXYL_SYMP_2"/>
    <property type="match status" value="1"/>
</dbReference>
<comment type="catalytic activity">
    <reaction evidence="14">
        <text>K(+)(in) + L-glutamate(out) + 3 Na(+)(out) + H(+)(out) = K(+)(out) + L-glutamate(in) + 3 Na(+)(in) + H(+)(in)</text>
        <dbReference type="Rhea" id="RHEA:70699"/>
        <dbReference type="ChEBI" id="CHEBI:15378"/>
        <dbReference type="ChEBI" id="CHEBI:29101"/>
        <dbReference type="ChEBI" id="CHEBI:29103"/>
        <dbReference type="ChEBI" id="CHEBI:29985"/>
    </reaction>
</comment>
<dbReference type="InterPro" id="IPR001507">
    <property type="entry name" value="ZP_dom"/>
</dbReference>
<evidence type="ECO:0000256" key="13">
    <source>
        <dbReference type="ARBA" id="ARBA00023180"/>
    </source>
</evidence>
<evidence type="ECO:0000256" key="6">
    <source>
        <dbReference type="ARBA" id="ARBA00022723"/>
    </source>
</evidence>
<keyword evidence="5 17" id="KW-0812">Transmembrane</keyword>
<evidence type="ECO:0000256" key="4">
    <source>
        <dbReference type="ARBA" id="ARBA00022475"/>
    </source>
</evidence>
<keyword evidence="6" id="KW-0479">Metal-binding</keyword>
<evidence type="ECO:0000256" key="17">
    <source>
        <dbReference type="RuleBase" id="RU361216"/>
    </source>
</evidence>
<keyword evidence="3 17" id="KW-0813">Transport</keyword>
<dbReference type="GO" id="GO:0005886">
    <property type="term" value="C:plasma membrane"/>
    <property type="evidence" value="ECO:0007669"/>
    <property type="project" value="UniProtKB-SubCell"/>
</dbReference>
<dbReference type="InterPro" id="IPR001991">
    <property type="entry name" value="Na-dicarboxylate_symporter"/>
</dbReference>
<dbReference type="GO" id="GO:0005313">
    <property type="term" value="F:L-glutamate transmembrane transporter activity"/>
    <property type="evidence" value="ECO:0007669"/>
    <property type="project" value="TreeGrafter"/>
</dbReference>
<dbReference type="PANTHER" id="PTHR11958:SF24">
    <property type="entry name" value="EXCITATORY AMINO ACID TRANSPORTER 1"/>
    <property type="match status" value="1"/>
</dbReference>
<evidence type="ECO:0000256" key="1">
    <source>
        <dbReference type="ARBA" id="ARBA00004651"/>
    </source>
</evidence>
<reference evidence="20 21" key="1">
    <citation type="journal article" date="2019" name="Mol. Ecol. Resour.">
        <title>Chromosome-level genome assembly of Triplophysa tibetana, a fish adapted to the harsh high-altitude environment of the Tibetan Plateau.</title>
        <authorList>
            <person name="Yang X."/>
            <person name="Liu H."/>
            <person name="Ma Z."/>
            <person name="Zou Y."/>
            <person name="Zou M."/>
            <person name="Mao Y."/>
            <person name="Li X."/>
            <person name="Wang H."/>
            <person name="Chen T."/>
            <person name="Wang W."/>
            <person name="Yang R."/>
        </authorList>
    </citation>
    <scope>NUCLEOTIDE SEQUENCE [LARGE SCALE GENOMIC DNA]</scope>
    <source>
        <strain evidence="20">TTIB1903HZAU</strain>
        <tissue evidence="20">Muscle</tissue>
    </source>
</reference>
<feature type="transmembrane region" description="Helical" evidence="17">
    <location>
        <begin position="622"/>
        <end position="639"/>
    </location>
</feature>
<dbReference type="InterPro" id="IPR055356">
    <property type="entry name" value="ZP-N"/>
</dbReference>
<keyword evidence="10 17" id="KW-1133">Transmembrane helix</keyword>
<feature type="transmembrane region" description="Helical" evidence="17">
    <location>
        <begin position="253"/>
        <end position="274"/>
    </location>
</feature>
<comment type="catalytic activity">
    <reaction evidence="16">
        <text>D-aspartate(out) + K(+)(in) + 3 Na(+)(out) + H(+)(out) = D-aspartate(in) + K(+)(out) + 3 Na(+)(in) + H(+)(in)</text>
        <dbReference type="Rhea" id="RHEA:71379"/>
        <dbReference type="ChEBI" id="CHEBI:15378"/>
        <dbReference type="ChEBI" id="CHEBI:29101"/>
        <dbReference type="ChEBI" id="CHEBI:29103"/>
        <dbReference type="ChEBI" id="CHEBI:29990"/>
    </reaction>
</comment>
<dbReference type="InterPro" id="IPR036458">
    <property type="entry name" value="Na:dicarbo_symporter_sf"/>
</dbReference>
<evidence type="ECO:0000256" key="8">
    <source>
        <dbReference type="ARBA" id="ARBA00022958"/>
    </source>
</evidence>
<protein>
    <recommendedName>
        <fullName evidence="17">Amino acid transporter</fullName>
    </recommendedName>
</protein>
<name>A0A5A9N518_9TELE</name>
<evidence type="ECO:0000313" key="21">
    <source>
        <dbReference type="Proteomes" id="UP000324632"/>
    </source>
</evidence>
<evidence type="ECO:0000313" key="20">
    <source>
        <dbReference type="EMBL" id="KAA0704151.1"/>
    </source>
</evidence>
<dbReference type="SMART" id="SM00241">
    <property type="entry name" value="ZP"/>
    <property type="match status" value="1"/>
</dbReference>
<dbReference type="SUPFAM" id="SSF118215">
    <property type="entry name" value="Proton glutamate symport protein"/>
    <property type="match status" value="1"/>
</dbReference>
<feature type="transmembrane region" description="Helical" evidence="17">
    <location>
        <begin position="326"/>
        <end position="348"/>
    </location>
</feature>
<evidence type="ECO:0000256" key="11">
    <source>
        <dbReference type="ARBA" id="ARBA00023053"/>
    </source>
</evidence>
<keyword evidence="8" id="KW-0630">Potassium</keyword>
<evidence type="ECO:0000256" key="10">
    <source>
        <dbReference type="ARBA" id="ARBA00022989"/>
    </source>
</evidence>
<evidence type="ECO:0000256" key="18">
    <source>
        <dbReference type="SAM" id="MobiDB-lite"/>
    </source>
</evidence>
<comment type="subunit">
    <text evidence="2">Homotrimer.</text>
</comment>
<sequence length="740" mass="81314">MPQFPQTSNHMLVPQRFPSQFSMQTPGMAGGRPGEGPVGGQSKQLLQGPMEKLTWTFPSLPEEPLQTEIPFVLRNPVSPNSVGAQCGEDFVYVEVMEDFFGTGKRLSASGFALGGCGPRGQDDNAGVLIFESELHGCGSMLIVTDDELVYTFTLVHSPQEVSNDIPIVRSNAAEVRIECHYPRVFFGSPDAVFDLTVLSYTASMTKSSGEKPRARNRVQLFRERIHARSLNARKKVEDITKDDVKSFLRRNAFVLLTIAAVFFGITLGFALRPYKMSYREVKFFSFPGELLMRMLQMLVLPLLVSSLVTGMSALDSSASGKMGMRAVIYYMTTTFIAVFIGIIMVLLIHPGKGSKEEFSKQQKIEQVSPADAFLDLIRNMFPPNLVQACTQQFKTQYAKRIIQVKIIVNDSIFNLTNSTQEITKEEVIPLPGSQNGVNALGLVVFSMCFGLIIGNMKEQGQALRDFFDSLNEAIMRLVAFIMWYAPVGILFLIAGKIVEMDDITAMGGQLGMYTITVIIGLMIHGIIVLPTLFFVITRKNPFIFIMGILQALITALGTSSSSATLPITFKCLEENNKVDKRVTRFVLPVGATINMDGTALYEALAAIFIAQVNNMEMNFGQILTISITATAASIGAAGIPQAGLVTMVIVLTSVGLPTDDISLIIAVDWFLDRLRTTTNVLGDSIGAGIVEFLSQDELQSGDVELGSSVLEENEVKKAYQMIPQQNKYENEKPPDSETKM</sequence>
<keyword evidence="13" id="KW-0325">Glycoprotein</keyword>
<dbReference type="Pfam" id="PF00375">
    <property type="entry name" value="SDF"/>
    <property type="match status" value="1"/>
</dbReference>
<feature type="transmembrane region" description="Helical" evidence="17">
    <location>
        <begin position="510"/>
        <end position="535"/>
    </location>
</feature>
<dbReference type="PRINTS" id="PR00173">
    <property type="entry name" value="EDTRNSPORT"/>
</dbReference>
<dbReference type="Gene3D" id="1.10.3860.10">
    <property type="entry name" value="Sodium:dicarboxylate symporter"/>
    <property type="match status" value="1"/>
</dbReference>
<keyword evidence="4" id="KW-1003">Cell membrane</keyword>
<keyword evidence="9" id="KW-0029">Amino-acid transport</keyword>
<dbReference type="EMBL" id="SOYY01000023">
    <property type="protein sequence ID" value="KAA0704151.1"/>
    <property type="molecule type" value="Genomic_DNA"/>
</dbReference>
<gene>
    <name evidence="20" type="ORF">E1301_Tti000204</name>
</gene>
<feature type="transmembrane region" description="Helical" evidence="17">
    <location>
        <begin position="477"/>
        <end position="498"/>
    </location>
</feature>
<evidence type="ECO:0000256" key="12">
    <source>
        <dbReference type="ARBA" id="ARBA00023136"/>
    </source>
</evidence>
<dbReference type="FunFam" id="1.10.3860.10:FF:000002">
    <property type="entry name" value="Amino acid transporter"/>
    <property type="match status" value="1"/>
</dbReference>
<feature type="domain" description="ZP" evidence="19">
    <location>
        <begin position="85"/>
        <end position="318"/>
    </location>
</feature>
<dbReference type="GO" id="GO:0015501">
    <property type="term" value="F:glutamate:sodium symporter activity"/>
    <property type="evidence" value="ECO:0007669"/>
    <property type="project" value="TreeGrafter"/>
</dbReference>
<evidence type="ECO:0000256" key="15">
    <source>
        <dbReference type="ARBA" id="ARBA00048715"/>
    </source>
</evidence>
<evidence type="ECO:0000256" key="3">
    <source>
        <dbReference type="ARBA" id="ARBA00022448"/>
    </source>
</evidence>
<dbReference type="FunFam" id="2.60.40.3210:FF:000001">
    <property type="entry name" value="Zona pellucida sperm-binding protein 3"/>
    <property type="match status" value="1"/>
</dbReference>
<feature type="transmembrane region" description="Helical" evidence="17">
    <location>
        <begin position="542"/>
        <end position="565"/>
    </location>
</feature>
<dbReference type="GO" id="GO:0015175">
    <property type="term" value="F:neutral L-amino acid transmembrane transporter activity"/>
    <property type="evidence" value="ECO:0007669"/>
    <property type="project" value="TreeGrafter"/>
</dbReference>
<dbReference type="PROSITE" id="PS00713">
    <property type="entry name" value="NA_DICARBOXYL_SYMP_1"/>
    <property type="match status" value="1"/>
</dbReference>
<dbReference type="PANTHER" id="PTHR11958">
    <property type="entry name" value="SODIUM/DICARBOXYLATE SYMPORTER-RELATED"/>
    <property type="match status" value="1"/>
</dbReference>
<comment type="caution">
    <text evidence="20">The sequence shown here is derived from an EMBL/GenBank/DDBJ whole genome shotgun (WGS) entry which is preliminary data.</text>
</comment>
<evidence type="ECO:0000259" key="19">
    <source>
        <dbReference type="SMART" id="SM00241"/>
    </source>
</evidence>
<proteinExistence type="inferred from homology"/>
<dbReference type="GO" id="GO:0070779">
    <property type="term" value="P:D-aspartate import across plasma membrane"/>
    <property type="evidence" value="ECO:0007669"/>
    <property type="project" value="TreeGrafter"/>
</dbReference>
<feature type="region of interest" description="Disordered" evidence="18">
    <location>
        <begin position="721"/>
        <end position="740"/>
    </location>
</feature>
<feature type="transmembrane region" description="Helical" evidence="17">
    <location>
        <begin position="585"/>
        <end position="610"/>
    </location>
</feature>
<dbReference type="GO" id="GO:0140009">
    <property type="term" value="P:L-aspartate import across plasma membrane"/>
    <property type="evidence" value="ECO:0007669"/>
    <property type="project" value="TreeGrafter"/>
</dbReference>
<feature type="compositionally biased region" description="Basic and acidic residues" evidence="18">
    <location>
        <begin position="728"/>
        <end position="740"/>
    </location>
</feature>
<evidence type="ECO:0000256" key="2">
    <source>
        <dbReference type="ARBA" id="ARBA00011233"/>
    </source>
</evidence>
<dbReference type="Gene3D" id="2.60.40.3210">
    <property type="entry name" value="Zona pellucida, ZP-N domain"/>
    <property type="match status" value="1"/>
</dbReference>
<evidence type="ECO:0000256" key="14">
    <source>
        <dbReference type="ARBA" id="ARBA00047601"/>
    </source>
</evidence>
<feature type="transmembrane region" description="Helical" evidence="17">
    <location>
        <begin position="645"/>
        <end position="671"/>
    </location>
</feature>
<dbReference type="Proteomes" id="UP000324632">
    <property type="component" value="Chromosome 23"/>
</dbReference>
<evidence type="ECO:0000256" key="9">
    <source>
        <dbReference type="ARBA" id="ARBA00022970"/>
    </source>
</evidence>
<comment type="similarity">
    <text evidence="17">Belongs to the dicarboxylate/amino acid:cation symporter (DAACS) (TC 2.A.23) family.</text>
</comment>
<dbReference type="GO" id="GO:0098712">
    <property type="term" value="P:L-glutamate import across plasma membrane"/>
    <property type="evidence" value="ECO:0007669"/>
    <property type="project" value="TreeGrafter"/>
</dbReference>
<organism evidence="20 21">
    <name type="scientific">Triplophysa tibetana</name>
    <dbReference type="NCBI Taxonomy" id="1572043"/>
    <lineage>
        <taxon>Eukaryota</taxon>
        <taxon>Metazoa</taxon>
        <taxon>Chordata</taxon>
        <taxon>Craniata</taxon>
        <taxon>Vertebrata</taxon>
        <taxon>Euteleostomi</taxon>
        <taxon>Actinopterygii</taxon>
        <taxon>Neopterygii</taxon>
        <taxon>Teleostei</taxon>
        <taxon>Ostariophysi</taxon>
        <taxon>Cypriniformes</taxon>
        <taxon>Nemacheilidae</taxon>
        <taxon>Triplophysa</taxon>
    </lineage>
</organism>
<keyword evidence="11" id="KW-0915">Sodium</keyword>
<feature type="transmembrane region" description="Helical" evidence="17">
    <location>
        <begin position="294"/>
        <end position="314"/>
    </location>
</feature>
<dbReference type="InterPro" id="IPR050746">
    <property type="entry name" value="DAACS"/>
</dbReference>
<comment type="subcellular location">
    <subcellularLocation>
        <location evidence="1">Cell membrane</location>
        <topology evidence="1">Multi-pass membrane protein</topology>
    </subcellularLocation>
    <subcellularLocation>
        <location evidence="17">Membrane</location>
        <topology evidence="17">Multi-pass membrane protein</topology>
    </subcellularLocation>
</comment>